<accession>A0A7Y0EST6</accession>
<evidence type="ECO:0000313" key="4">
    <source>
        <dbReference type="EMBL" id="NMM94691.1"/>
    </source>
</evidence>
<feature type="compositionally biased region" description="Polar residues" evidence="1">
    <location>
        <begin position="60"/>
        <end position="78"/>
    </location>
</feature>
<protein>
    <recommendedName>
        <fullName evidence="3">Zinc-ribbon domain-containing protein</fullName>
    </recommendedName>
</protein>
<proteinExistence type="predicted"/>
<feature type="region of interest" description="Disordered" evidence="1">
    <location>
        <begin position="28"/>
        <end position="79"/>
    </location>
</feature>
<keyword evidence="2" id="KW-0472">Membrane</keyword>
<evidence type="ECO:0000259" key="3">
    <source>
        <dbReference type="Pfam" id="PF13240"/>
    </source>
</evidence>
<keyword evidence="5" id="KW-1185">Reference proteome</keyword>
<evidence type="ECO:0000256" key="2">
    <source>
        <dbReference type="SAM" id="Phobius"/>
    </source>
</evidence>
<sequence length="486" mass="51120">MFCRHCGTGMPTDSKFCPKCGRPVDAPDTNTNAQINKPAQSVTDPTPIAPQQKPLPAWAHQTSNNPDSDESASSTGNTSHKRLSLGAIIGIIITIIVISALVIGVIVAVNTKPVKDNGSDDLDTSQTTTDEADWSNAPTLKKVNDVCAPSNDVDSLLAVGQVKKDGPYKGDLLLTAPSKDLLEADSLDSKVLALFGCVAKQLGIASESDLDQIAAMNLATKVMQGPVIVPQSDGSYISMKDQSHLDEDGVHDLMEANRIQLTSSVSMVSALGQGAGVATFVYFHEDISNMAASDDSIPNEEQAANDNDTTAATSTPLSVIVNQLNTLDWSGLAGQYCRNDGACLTFNSDGSVARTMTDGTDNTNGSYPFSSKLQGLTLQVAWQSTPPQTSAAINLGIRGDANLSCPNGTEGNAGTCNSSDGSYTPLAAWFYYVAAGSDLGTAEQESFSVVRGSDPDMSRSFLVFQQESGSNGPFEIGNDFVFYKVS</sequence>
<comment type="caution">
    <text evidence="4">The sequence shown here is derived from an EMBL/GenBank/DDBJ whole genome shotgun (WGS) entry which is preliminary data.</text>
</comment>
<dbReference type="InterPro" id="IPR026870">
    <property type="entry name" value="Zinc_ribbon_dom"/>
</dbReference>
<reference evidence="4 5" key="1">
    <citation type="submission" date="2020-02" db="EMBL/GenBank/DDBJ databases">
        <title>Characterization of phylogenetic diversity of novel bifidobacterial species isolated in Czech ZOOs.</title>
        <authorList>
            <person name="Lugli G.A."/>
            <person name="Vera N.B."/>
            <person name="Ventura M."/>
        </authorList>
    </citation>
    <scope>NUCLEOTIDE SEQUENCE [LARGE SCALE GENOMIC DNA]</scope>
    <source>
        <strain evidence="4 5">DSM 109957</strain>
    </source>
</reference>
<dbReference type="EMBL" id="JAAIII010000006">
    <property type="protein sequence ID" value="NMM94691.1"/>
    <property type="molecule type" value="Genomic_DNA"/>
</dbReference>
<dbReference type="RefSeq" id="WP_277348208.1">
    <property type="nucleotide sequence ID" value="NZ_JAAIII010000006.1"/>
</dbReference>
<feature type="transmembrane region" description="Helical" evidence="2">
    <location>
        <begin position="83"/>
        <end position="109"/>
    </location>
</feature>
<dbReference type="AlphaFoldDB" id="A0A7Y0EST6"/>
<organism evidence="4 5">
    <name type="scientific">Bifidobacterium oedipodis</name>
    <dbReference type="NCBI Taxonomy" id="2675322"/>
    <lineage>
        <taxon>Bacteria</taxon>
        <taxon>Bacillati</taxon>
        <taxon>Actinomycetota</taxon>
        <taxon>Actinomycetes</taxon>
        <taxon>Bifidobacteriales</taxon>
        <taxon>Bifidobacteriaceae</taxon>
        <taxon>Bifidobacterium</taxon>
    </lineage>
</organism>
<gene>
    <name evidence="4" type="ORF">G1C95_1879</name>
</gene>
<evidence type="ECO:0000256" key="1">
    <source>
        <dbReference type="SAM" id="MobiDB-lite"/>
    </source>
</evidence>
<feature type="domain" description="Zinc-ribbon" evidence="3">
    <location>
        <begin position="2"/>
        <end position="24"/>
    </location>
</feature>
<keyword evidence="2" id="KW-0812">Transmembrane</keyword>
<feature type="compositionally biased region" description="Polar residues" evidence="1">
    <location>
        <begin position="28"/>
        <end position="44"/>
    </location>
</feature>
<dbReference type="Proteomes" id="UP000532194">
    <property type="component" value="Unassembled WGS sequence"/>
</dbReference>
<keyword evidence="2" id="KW-1133">Transmembrane helix</keyword>
<evidence type="ECO:0000313" key="5">
    <source>
        <dbReference type="Proteomes" id="UP000532194"/>
    </source>
</evidence>
<name>A0A7Y0EST6_9BIFI</name>
<dbReference type="Pfam" id="PF13240">
    <property type="entry name" value="Zn_Ribbon_1"/>
    <property type="match status" value="1"/>
</dbReference>